<protein>
    <submittedName>
        <fullName evidence="5">G5 domain-containing protein</fullName>
    </submittedName>
</protein>
<evidence type="ECO:0000256" key="1">
    <source>
        <dbReference type="ARBA" id="ARBA00022729"/>
    </source>
</evidence>
<dbReference type="InterPro" id="IPR007137">
    <property type="entry name" value="DUF348"/>
</dbReference>
<reference evidence="5 6" key="1">
    <citation type="submission" date="2020-08" db="EMBL/GenBank/DDBJ databases">
        <authorList>
            <person name="Ren C."/>
            <person name="Gu Y."/>
            <person name="Xu Y."/>
        </authorList>
    </citation>
    <scope>NUCLEOTIDE SEQUENCE [LARGE SCALE GENOMIC DNA]</scope>
    <source>
        <strain evidence="5 6">LBM18003</strain>
    </source>
</reference>
<dbReference type="Gene3D" id="2.20.230.10">
    <property type="entry name" value="Resuscitation-promoting factor rpfb"/>
    <property type="match status" value="1"/>
</dbReference>
<dbReference type="CDD" id="cd14667">
    <property type="entry name" value="3D_containing_proteins"/>
    <property type="match status" value="1"/>
</dbReference>
<accession>A0A7G9WHA1</accession>
<feature type="chain" id="PRO_5039675645" evidence="3">
    <location>
        <begin position="26"/>
        <end position="404"/>
    </location>
</feature>
<dbReference type="Pfam" id="PF06725">
    <property type="entry name" value="3D"/>
    <property type="match status" value="1"/>
</dbReference>
<feature type="signal peptide" evidence="3">
    <location>
        <begin position="1"/>
        <end position="25"/>
    </location>
</feature>
<dbReference type="InterPro" id="IPR051933">
    <property type="entry name" value="Resuscitation_pf_RpfB"/>
</dbReference>
<dbReference type="GO" id="GO:0019867">
    <property type="term" value="C:outer membrane"/>
    <property type="evidence" value="ECO:0007669"/>
    <property type="project" value="InterPro"/>
</dbReference>
<dbReference type="InterPro" id="IPR011098">
    <property type="entry name" value="G5_dom"/>
</dbReference>
<dbReference type="PANTHER" id="PTHR39160">
    <property type="entry name" value="CELL WALL-BINDING PROTEIN YOCH"/>
    <property type="match status" value="1"/>
</dbReference>
<dbReference type="InterPro" id="IPR036908">
    <property type="entry name" value="RlpA-like_sf"/>
</dbReference>
<dbReference type="SMART" id="SM01208">
    <property type="entry name" value="G5"/>
    <property type="match status" value="1"/>
</dbReference>
<dbReference type="GO" id="GO:0004553">
    <property type="term" value="F:hydrolase activity, hydrolyzing O-glycosyl compounds"/>
    <property type="evidence" value="ECO:0007669"/>
    <property type="project" value="InterPro"/>
</dbReference>
<feature type="domain" description="G5" evidence="4">
    <location>
        <begin position="201"/>
        <end position="281"/>
    </location>
</feature>
<keyword evidence="1 3" id="KW-0732">Signal</keyword>
<dbReference type="InterPro" id="IPR059180">
    <property type="entry name" value="3D_YorM"/>
</dbReference>
<name>A0A7G9WHA1_9FIRM</name>
<organism evidence="5 6">
    <name type="scientific">Caproicibacterium amylolyticum</name>
    <dbReference type="NCBI Taxonomy" id="2766537"/>
    <lineage>
        <taxon>Bacteria</taxon>
        <taxon>Bacillati</taxon>
        <taxon>Bacillota</taxon>
        <taxon>Clostridia</taxon>
        <taxon>Eubacteriales</taxon>
        <taxon>Oscillospiraceae</taxon>
        <taxon>Caproicibacterium</taxon>
    </lineage>
</organism>
<evidence type="ECO:0000256" key="2">
    <source>
        <dbReference type="SAM" id="MobiDB-lite"/>
    </source>
</evidence>
<keyword evidence="6" id="KW-1185">Reference proteome</keyword>
<dbReference type="Pfam" id="PF07501">
    <property type="entry name" value="G5"/>
    <property type="match status" value="1"/>
</dbReference>
<dbReference type="Gene3D" id="2.40.40.10">
    <property type="entry name" value="RlpA-like domain"/>
    <property type="match status" value="1"/>
</dbReference>
<evidence type="ECO:0000313" key="6">
    <source>
        <dbReference type="Proteomes" id="UP000516046"/>
    </source>
</evidence>
<dbReference type="InterPro" id="IPR010611">
    <property type="entry name" value="3D_dom"/>
</dbReference>
<dbReference type="KEGG" id="caml:H6X83_14305"/>
<dbReference type="AlphaFoldDB" id="A0A7G9WHA1"/>
<dbReference type="PANTHER" id="PTHR39160:SF4">
    <property type="entry name" value="RESUSCITATION-PROMOTING FACTOR RPFB"/>
    <property type="match status" value="1"/>
</dbReference>
<evidence type="ECO:0000259" key="4">
    <source>
        <dbReference type="PROSITE" id="PS51109"/>
    </source>
</evidence>
<dbReference type="Proteomes" id="UP000516046">
    <property type="component" value="Chromosome"/>
</dbReference>
<evidence type="ECO:0000256" key="3">
    <source>
        <dbReference type="SAM" id="SignalP"/>
    </source>
</evidence>
<evidence type="ECO:0000313" key="5">
    <source>
        <dbReference type="EMBL" id="QNO18063.1"/>
    </source>
</evidence>
<gene>
    <name evidence="5" type="ORF">H6X83_14305</name>
</gene>
<dbReference type="PROSITE" id="PS51109">
    <property type="entry name" value="G5"/>
    <property type="match status" value="1"/>
</dbReference>
<proteinExistence type="predicted"/>
<dbReference type="GO" id="GO:0009254">
    <property type="term" value="P:peptidoglycan turnover"/>
    <property type="evidence" value="ECO:0007669"/>
    <property type="project" value="InterPro"/>
</dbReference>
<sequence length="404" mass="42889">MNQMHKAGKTLLVLGAVFTVGLGTAGTVIATTQNAVVTKNGETKKLYMLTSDDTNDILKTAGVRTSHGDLVLRSTNAQGNIEVNVRTAYPVKVIADGTEKQVTAHFGDTARDVLQEAAITLGPVDTVNVPIDQLVEENTKISVRRNHIVTVKADGISTQVVTSTDTTAKQAVQKAGVSLGKHDELTAEADQPLTQEQYVAVNRVTYKDEVLTEDIPFDTVTEDDSSMFVGESKVKTEGSSGQKKIVRRTKYINGVAGETSVVSTSVVKDAVNKVVLNGTKEQPQEEETSSAQISSASSSAGQQVNGLSYSRVLTGKCTAYTGGGTTATGLPAAVGRVAVNPNEIPYGTRLYIASPDGSYVYGYAVAADTGGFVYSSSTMVDLYMDTEAECENFGRQTMNIYILN</sequence>
<dbReference type="Pfam" id="PF03990">
    <property type="entry name" value="DUF348"/>
    <property type="match status" value="2"/>
</dbReference>
<feature type="region of interest" description="Disordered" evidence="2">
    <location>
        <begin position="277"/>
        <end position="297"/>
    </location>
</feature>
<dbReference type="EMBL" id="CP060696">
    <property type="protein sequence ID" value="QNO18063.1"/>
    <property type="molecule type" value="Genomic_DNA"/>
</dbReference>